<dbReference type="InterPro" id="IPR013154">
    <property type="entry name" value="ADH-like_N"/>
</dbReference>
<dbReference type="InterPro" id="IPR051397">
    <property type="entry name" value="Zn-ADH-like_protein"/>
</dbReference>
<dbReference type="InterPro" id="IPR020843">
    <property type="entry name" value="ER"/>
</dbReference>
<dbReference type="InterPro" id="IPR036291">
    <property type="entry name" value="NAD(P)-bd_dom_sf"/>
</dbReference>
<dbReference type="Proteomes" id="UP000006620">
    <property type="component" value="Chromosome"/>
</dbReference>
<dbReference type="SMART" id="SM00829">
    <property type="entry name" value="PKS_ER"/>
    <property type="match status" value="1"/>
</dbReference>
<dbReference type="PROSITE" id="PS01162">
    <property type="entry name" value="QOR_ZETA_CRYSTAL"/>
    <property type="match status" value="1"/>
</dbReference>
<protein>
    <submittedName>
        <fullName evidence="2">Alcohol dehydrogenase zinc-binding domain protein</fullName>
    </submittedName>
</protein>
<dbReference type="RefSeq" id="WP_013916085.1">
    <property type="nucleotide sequence ID" value="NC_015690.1"/>
</dbReference>
<organism evidence="2 3">
    <name type="scientific">Paenibacillus mucilaginosus (strain KNP414)</name>
    <dbReference type="NCBI Taxonomy" id="1036673"/>
    <lineage>
        <taxon>Bacteria</taxon>
        <taxon>Bacillati</taxon>
        <taxon>Bacillota</taxon>
        <taxon>Bacilli</taxon>
        <taxon>Bacillales</taxon>
        <taxon>Paenibacillaceae</taxon>
        <taxon>Paenibacillus</taxon>
    </lineage>
</organism>
<dbReference type="SUPFAM" id="SSF51735">
    <property type="entry name" value="NAD(P)-binding Rossmann-fold domains"/>
    <property type="match status" value="1"/>
</dbReference>
<dbReference type="AlphaFoldDB" id="F8F5B3"/>
<dbReference type="SUPFAM" id="SSF50129">
    <property type="entry name" value="GroES-like"/>
    <property type="match status" value="1"/>
</dbReference>
<evidence type="ECO:0000259" key="1">
    <source>
        <dbReference type="SMART" id="SM00829"/>
    </source>
</evidence>
<evidence type="ECO:0000313" key="2">
    <source>
        <dbReference type="EMBL" id="AEI40924.1"/>
    </source>
</evidence>
<reference evidence="3" key="1">
    <citation type="submission" date="2011-06" db="EMBL/GenBank/DDBJ databases">
        <title>Complete genome sequence of Paenibacillus mucilaginosus KNP414.</title>
        <authorList>
            <person name="Wang J."/>
            <person name="Hu S."/>
            <person name="Hu X."/>
            <person name="Zhang B."/>
            <person name="Dong D."/>
            <person name="Zhang S."/>
            <person name="Zhao K."/>
            <person name="Wu D."/>
        </authorList>
    </citation>
    <scope>NUCLEOTIDE SEQUENCE [LARGE SCALE GENOMIC DNA]</scope>
    <source>
        <strain evidence="3">KNP414</strain>
    </source>
</reference>
<dbReference type="InterPro" id="IPR013149">
    <property type="entry name" value="ADH-like_C"/>
</dbReference>
<dbReference type="Gene3D" id="3.40.50.720">
    <property type="entry name" value="NAD(P)-binding Rossmann-like Domain"/>
    <property type="match status" value="1"/>
</dbReference>
<accession>F8F5B3</accession>
<dbReference type="Pfam" id="PF08240">
    <property type="entry name" value="ADH_N"/>
    <property type="match status" value="1"/>
</dbReference>
<name>F8F5B3_PAEMK</name>
<dbReference type="EMBL" id="CP002869">
    <property type="protein sequence ID" value="AEI40924.1"/>
    <property type="molecule type" value="Genomic_DNA"/>
</dbReference>
<evidence type="ECO:0000313" key="3">
    <source>
        <dbReference type="Proteomes" id="UP000006620"/>
    </source>
</evidence>
<dbReference type="PANTHER" id="PTHR43677:SF4">
    <property type="entry name" value="QUINONE OXIDOREDUCTASE-LIKE PROTEIN 2"/>
    <property type="match status" value="1"/>
</dbReference>
<dbReference type="GO" id="GO:0008270">
    <property type="term" value="F:zinc ion binding"/>
    <property type="evidence" value="ECO:0007669"/>
    <property type="project" value="InterPro"/>
</dbReference>
<proteinExistence type="predicted"/>
<dbReference type="InterPro" id="IPR002364">
    <property type="entry name" value="Quin_OxRdtase/zeta-crystal_CS"/>
</dbReference>
<dbReference type="Pfam" id="PF00107">
    <property type="entry name" value="ADH_zinc_N"/>
    <property type="match status" value="1"/>
</dbReference>
<dbReference type="PANTHER" id="PTHR43677">
    <property type="entry name" value="SHORT-CHAIN DEHYDROGENASE/REDUCTASE"/>
    <property type="match status" value="1"/>
</dbReference>
<sequence>MKSMVIDRPMGADELVVKELPDLQPPPGRLAVDVVYAGVGYVDVLLRRGAFGDLVPLPAVPGLEVSGYVRAVGAGVQGFRVGQPVAAMTLTELGGYASIAVTRPELTVPLDGPLGSLDLCTAAAGIVNLTTAYMALGQVARLRQGDHVLVHGAAGGLGSFIGQMARHFGAGRVYGTVGSAQKLELASSLGYDELFLREGFAEELRGKDGFRGLDLVLDPVGGGMRRASQELLRPLGQLVVLGNASGAEDVPQSMLEAWLANRSLTGFSIGGYSQYAPSEVGEAAKAALHLLADGVIRSEVFGVYPLEKASEAHELLETKNTVGKLVLQISG</sequence>
<dbReference type="GO" id="GO:0016491">
    <property type="term" value="F:oxidoreductase activity"/>
    <property type="evidence" value="ECO:0007669"/>
    <property type="project" value="InterPro"/>
</dbReference>
<dbReference type="KEGG" id="pms:KNP414_02363"/>
<dbReference type="PATRIC" id="fig|1036673.3.peg.2128"/>
<feature type="domain" description="Enoyl reductase (ER)" evidence="1">
    <location>
        <begin position="11"/>
        <end position="327"/>
    </location>
</feature>
<reference evidence="2 3" key="2">
    <citation type="journal article" date="2013" name="Genome Announc.">
        <title>Genome Sequence of Growth-Improving Paenibacillus mucilaginosus Strain KNP414.</title>
        <authorList>
            <person name="Lu J.J."/>
            <person name="Wang J.F."/>
            <person name="Hu X.F."/>
        </authorList>
    </citation>
    <scope>NUCLEOTIDE SEQUENCE [LARGE SCALE GENOMIC DNA]</scope>
    <source>
        <strain evidence="2 3">KNP414</strain>
    </source>
</reference>
<dbReference type="InterPro" id="IPR011032">
    <property type="entry name" value="GroES-like_sf"/>
</dbReference>
<gene>
    <name evidence="2" type="ordered locus">KNP414_02363</name>
</gene>
<dbReference type="Gene3D" id="3.90.180.10">
    <property type="entry name" value="Medium-chain alcohol dehydrogenases, catalytic domain"/>
    <property type="match status" value="1"/>
</dbReference>
<dbReference type="HOGENOM" id="CLU_026673_3_1_9"/>